<comment type="caution">
    <text evidence="4">The sequence shown here is derived from an EMBL/GenBank/DDBJ whole genome shotgun (WGS) entry which is preliminary data.</text>
</comment>
<dbReference type="GO" id="GO:0006351">
    <property type="term" value="P:DNA-templated transcription"/>
    <property type="evidence" value="ECO:0007669"/>
    <property type="project" value="InterPro"/>
</dbReference>
<sequence>MAERALKRRKPTPGMAQNPAVLTTVPLDNLLTEIHRLLGPTWALPPYDNLLPAFLKPPSSRLQIEDLNYLVRKGAFDVPQGALGQEIFKSYIRHVHPHMPFLDLDLFSDAIFNRDPSRYDGEGISLLLFQAVMFAGVFFVDLKHLYAAGFLSRRSALEALFQRARALHDFDCEEDEFAVLQSLLLMTYWYENPDRNKDGRYWISICVSLASKVGLYPHDSNSKTVEGRFRNLLWWSMFTRDRLIALPLQEAPLIKNEVYLSLPIPTADDLEIFPPRSTYSSDYASSCYQDNENSLALIFIEKNQTVSLHQRRHVFMGLTLSKLDLDDWLEGLPDKIAFRPKPFLTPNDADLIFHVHCAWLQMVYCEIHSTLHRQLEFFAEHGDTPRRILSSDSPGCPVLRGAVEMTTVIEDLCQKHLICYLPTSSVAMVLRAGIIHIQQMCSGDAQVERKGLKGLLQCIRALQQLSKVYGCALFLTSILGGHGKEPLGSSPQDLLKSLDMETLDRLTSGYHESAASMVRIREPYDVDVIAQLRTRRESICY</sequence>
<name>A0AAD6GIN5_9EURO</name>
<dbReference type="InterPro" id="IPR052761">
    <property type="entry name" value="Fungal_Detox/Toxin_TFs"/>
</dbReference>
<dbReference type="AlphaFoldDB" id="A0AAD6GIN5"/>
<protein>
    <recommendedName>
        <fullName evidence="3">Xylanolytic transcriptional activator regulatory domain-containing protein</fullName>
    </recommendedName>
</protein>
<reference evidence="4 5" key="1">
    <citation type="journal article" date="2023" name="IMA Fungus">
        <title>Comparative genomic study of the Penicillium genus elucidates a diverse pangenome and 15 lateral gene transfer events.</title>
        <authorList>
            <person name="Petersen C."/>
            <person name="Sorensen T."/>
            <person name="Nielsen M.R."/>
            <person name="Sondergaard T.E."/>
            <person name="Sorensen J.L."/>
            <person name="Fitzpatrick D.A."/>
            <person name="Frisvad J.C."/>
            <person name="Nielsen K.L."/>
        </authorList>
    </citation>
    <scope>NUCLEOTIDE SEQUENCE [LARGE SCALE GENOMIC DNA]</scope>
    <source>
        <strain evidence="4 5">IBT 35679</strain>
    </source>
</reference>
<evidence type="ECO:0000313" key="5">
    <source>
        <dbReference type="Proteomes" id="UP001220324"/>
    </source>
</evidence>
<keyword evidence="2" id="KW-0472">Membrane</keyword>
<keyword evidence="2" id="KW-1133">Transmembrane helix</keyword>
<dbReference type="InterPro" id="IPR007219">
    <property type="entry name" value="XnlR_reg_dom"/>
</dbReference>
<dbReference type="GO" id="GO:0008270">
    <property type="term" value="F:zinc ion binding"/>
    <property type="evidence" value="ECO:0007669"/>
    <property type="project" value="InterPro"/>
</dbReference>
<accession>A0AAD6GIN5</accession>
<keyword evidence="5" id="KW-1185">Reference proteome</keyword>
<dbReference type="CDD" id="cd12148">
    <property type="entry name" value="fungal_TF_MHR"/>
    <property type="match status" value="1"/>
</dbReference>
<evidence type="ECO:0000313" key="4">
    <source>
        <dbReference type="EMBL" id="KAJ5546824.1"/>
    </source>
</evidence>
<evidence type="ECO:0000256" key="2">
    <source>
        <dbReference type="SAM" id="Phobius"/>
    </source>
</evidence>
<dbReference type="EMBL" id="JAQIZZ010000003">
    <property type="protein sequence ID" value="KAJ5546824.1"/>
    <property type="molecule type" value="Genomic_DNA"/>
</dbReference>
<dbReference type="SMART" id="SM00906">
    <property type="entry name" value="Fungal_trans"/>
    <property type="match status" value="1"/>
</dbReference>
<proteinExistence type="predicted"/>
<feature type="transmembrane region" description="Helical" evidence="2">
    <location>
        <begin position="124"/>
        <end position="146"/>
    </location>
</feature>
<dbReference type="Proteomes" id="UP001220324">
    <property type="component" value="Unassembled WGS sequence"/>
</dbReference>
<dbReference type="Pfam" id="PF04082">
    <property type="entry name" value="Fungal_trans"/>
    <property type="match status" value="1"/>
</dbReference>
<evidence type="ECO:0000259" key="3">
    <source>
        <dbReference type="SMART" id="SM00906"/>
    </source>
</evidence>
<keyword evidence="2" id="KW-0812">Transmembrane</keyword>
<keyword evidence="1" id="KW-0539">Nucleus</keyword>
<dbReference type="GO" id="GO:0003677">
    <property type="term" value="F:DNA binding"/>
    <property type="evidence" value="ECO:0007669"/>
    <property type="project" value="InterPro"/>
</dbReference>
<gene>
    <name evidence="4" type="ORF">N7494_004409</name>
</gene>
<organism evidence="4 5">
    <name type="scientific">Penicillium frequentans</name>
    <dbReference type="NCBI Taxonomy" id="3151616"/>
    <lineage>
        <taxon>Eukaryota</taxon>
        <taxon>Fungi</taxon>
        <taxon>Dikarya</taxon>
        <taxon>Ascomycota</taxon>
        <taxon>Pezizomycotina</taxon>
        <taxon>Eurotiomycetes</taxon>
        <taxon>Eurotiomycetidae</taxon>
        <taxon>Eurotiales</taxon>
        <taxon>Aspergillaceae</taxon>
        <taxon>Penicillium</taxon>
    </lineage>
</organism>
<dbReference type="PANTHER" id="PTHR47425:SF3">
    <property type="entry name" value="ZN(II)2CYS6 TRANSCRIPTION FACTOR (EUROFUNG)"/>
    <property type="match status" value="1"/>
</dbReference>
<feature type="domain" description="Xylanolytic transcriptional activator regulatory" evidence="3">
    <location>
        <begin position="199"/>
        <end position="271"/>
    </location>
</feature>
<evidence type="ECO:0000256" key="1">
    <source>
        <dbReference type="ARBA" id="ARBA00023242"/>
    </source>
</evidence>
<dbReference type="PANTHER" id="PTHR47425">
    <property type="entry name" value="FARB-RELATED"/>
    <property type="match status" value="1"/>
</dbReference>